<evidence type="ECO:0000313" key="5">
    <source>
        <dbReference type="Proteomes" id="UP000256486"/>
    </source>
</evidence>
<reference evidence="4 5" key="1">
    <citation type="submission" date="2017-04" db="EMBL/GenBank/DDBJ databases">
        <title>Comparative genome analysis of Subtercola boreus.</title>
        <authorList>
            <person name="Cho Y.-J."/>
            <person name="Cho A."/>
            <person name="Kim O.-S."/>
            <person name="Lee J.-I."/>
        </authorList>
    </citation>
    <scope>NUCLEOTIDE SEQUENCE [LARGE SCALE GENOMIC DNA]</scope>
    <source>
        <strain evidence="4 5">K300</strain>
    </source>
</reference>
<feature type="domain" description="Phospholipase/carboxylesterase/thioesterase" evidence="3">
    <location>
        <begin position="91"/>
        <end position="213"/>
    </location>
</feature>
<dbReference type="InterPro" id="IPR003140">
    <property type="entry name" value="PLipase/COase/thioEstase"/>
</dbReference>
<keyword evidence="2" id="KW-0378">Hydrolase</keyword>
<comment type="caution">
    <text evidence="4">The sequence shown here is derived from an EMBL/GenBank/DDBJ whole genome shotgun (WGS) entry which is preliminary data.</text>
</comment>
<dbReference type="Proteomes" id="UP000256486">
    <property type="component" value="Unassembled WGS sequence"/>
</dbReference>
<evidence type="ECO:0000313" key="4">
    <source>
        <dbReference type="EMBL" id="RFA10863.1"/>
    </source>
</evidence>
<keyword evidence="1" id="KW-0732">Signal</keyword>
<dbReference type="GO" id="GO:0016787">
    <property type="term" value="F:hydrolase activity"/>
    <property type="evidence" value="ECO:0007669"/>
    <property type="project" value="UniProtKB-KW"/>
</dbReference>
<accession>A0A3E0VN71</accession>
<keyword evidence="5" id="KW-1185">Reference proteome</keyword>
<dbReference type="AlphaFoldDB" id="A0A3E0VN71"/>
<dbReference type="PANTHER" id="PTHR43037:SF5">
    <property type="entry name" value="FERULOYL ESTERASE"/>
    <property type="match status" value="1"/>
</dbReference>
<dbReference type="OrthoDB" id="9780848at2"/>
<gene>
    <name evidence="4" type="ORF">B7R54_17850</name>
</gene>
<dbReference type="RefSeq" id="WP_116416240.1">
    <property type="nucleotide sequence ID" value="NZ_NBWZ01000001.1"/>
</dbReference>
<dbReference type="Gene3D" id="3.40.50.1820">
    <property type="entry name" value="alpha/beta hydrolase"/>
    <property type="match status" value="1"/>
</dbReference>
<protein>
    <recommendedName>
        <fullName evidence="3">Phospholipase/carboxylesterase/thioesterase domain-containing protein</fullName>
    </recommendedName>
</protein>
<dbReference type="SUPFAM" id="SSF53474">
    <property type="entry name" value="alpha/beta-Hydrolases"/>
    <property type="match status" value="1"/>
</dbReference>
<evidence type="ECO:0000256" key="1">
    <source>
        <dbReference type="ARBA" id="ARBA00022729"/>
    </source>
</evidence>
<proteinExistence type="predicted"/>
<name>A0A3E0VN71_9MICO</name>
<organism evidence="4 5">
    <name type="scientific">Subtercola boreus</name>
    <dbReference type="NCBI Taxonomy" id="120213"/>
    <lineage>
        <taxon>Bacteria</taxon>
        <taxon>Bacillati</taxon>
        <taxon>Actinomycetota</taxon>
        <taxon>Actinomycetes</taxon>
        <taxon>Micrococcales</taxon>
        <taxon>Microbacteriaceae</taxon>
        <taxon>Subtercola</taxon>
    </lineage>
</organism>
<dbReference type="Pfam" id="PF02230">
    <property type="entry name" value="Abhydrolase_2"/>
    <property type="match status" value="1"/>
</dbReference>
<evidence type="ECO:0000256" key="2">
    <source>
        <dbReference type="ARBA" id="ARBA00022801"/>
    </source>
</evidence>
<dbReference type="EMBL" id="NBWZ01000001">
    <property type="protein sequence ID" value="RFA10863.1"/>
    <property type="molecule type" value="Genomic_DNA"/>
</dbReference>
<dbReference type="InterPro" id="IPR029058">
    <property type="entry name" value="AB_hydrolase_fold"/>
</dbReference>
<sequence length="218" mass="22416">MTTSTTAAGGSGFAAWPHILRPATGPSTSPLVLALHGTGGTESDIVGLAERIAPGAAILAPRGRVDENGAGRWFRRAGEGVFDVDDVIFRAGELAEFVGWALTEYDLGGRPVIATGFSNGANMALALGMLHPAVAPTVVAFSGMYPFGDRTPVSDPITTTMLLLNGDDDPMAPSTSVDTLETSARASGATVTRVRRPGGHGITEAELAEASRWVADLG</sequence>
<evidence type="ECO:0000259" key="3">
    <source>
        <dbReference type="Pfam" id="PF02230"/>
    </source>
</evidence>
<dbReference type="InterPro" id="IPR050955">
    <property type="entry name" value="Plant_Biomass_Hydrol_Est"/>
</dbReference>
<dbReference type="PANTHER" id="PTHR43037">
    <property type="entry name" value="UNNAMED PRODUCT-RELATED"/>
    <property type="match status" value="1"/>
</dbReference>